<proteinExistence type="predicted"/>
<evidence type="ECO:0000313" key="1">
    <source>
        <dbReference type="EMBL" id="WNM18504.1"/>
    </source>
</evidence>
<protein>
    <submittedName>
        <fullName evidence="1">Uncharacterized protein</fullName>
    </submittedName>
</protein>
<reference evidence="1 3" key="1">
    <citation type="submission" date="2023-09" db="EMBL/GenBank/DDBJ databases">
        <title>Flavobacterium sp. a novel bacteria isolate from Pepper rhizosphere.</title>
        <authorList>
            <person name="Peng Y."/>
            <person name="Lee J."/>
        </authorList>
    </citation>
    <scope>NUCLEOTIDE SEQUENCE</scope>
    <source>
        <strain evidence="1">PMR2A8</strain>
        <strain evidence="2 3">PMTSA4</strain>
    </source>
</reference>
<gene>
    <name evidence="2" type="ORF">RN605_04135</name>
    <name evidence="1" type="ORF">RN608_10835</name>
</gene>
<accession>A0AA96EUE0</accession>
<evidence type="ECO:0000313" key="2">
    <source>
        <dbReference type="EMBL" id="WNM22555.1"/>
    </source>
</evidence>
<dbReference type="AlphaFoldDB" id="A0AA96EUE0"/>
<dbReference type="EMBL" id="CP134890">
    <property type="protein sequence ID" value="WNM22555.1"/>
    <property type="molecule type" value="Genomic_DNA"/>
</dbReference>
<accession>A0AA96F4I5</accession>
<sequence>MPTNIGGKTRVYYKIDLPPNTLEWYYIFTTTPNTNNNSLQLFTQLSNILYANSIASIAASSLSVSSGNAPVDVFLMNKKGLDAFLEKSIFGNYEYSRPSHFYEGTVLNAKDGKIKIDDLRSGTFFLGIRNPSLNTGVNVKFEVVAIIEETTSDNTKWSKDIKEKVYNHIINSLSSSDMEENAKIDFATCMMDEITKNISPSDFSELANYEILNILKKYSLTCDKTGIFKF</sequence>
<dbReference type="KEGG" id="fcj:RN605_04135"/>
<organism evidence="1">
    <name type="scientific">Flavobacterium capsici</name>
    <dbReference type="NCBI Taxonomy" id="3075618"/>
    <lineage>
        <taxon>Bacteria</taxon>
        <taxon>Pseudomonadati</taxon>
        <taxon>Bacteroidota</taxon>
        <taxon>Flavobacteriia</taxon>
        <taxon>Flavobacteriales</taxon>
        <taxon>Flavobacteriaceae</taxon>
        <taxon>Flavobacterium</taxon>
    </lineage>
</organism>
<dbReference type="EMBL" id="CP134878">
    <property type="protein sequence ID" value="WNM18504.1"/>
    <property type="molecule type" value="Genomic_DNA"/>
</dbReference>
<dbReference type="Proteomes" id="UP001304515">
    <property type="component" value="Chromosome"/>
</dbReference>
<name>A0AA96EUE0_9FLAO</name>
<dbReference type="RefSeq" id="WP_313322466.1">
    <property type="nucleotide sequence ID" value="NZ_CP134878.1"/>
</dbReference>
<evidence type="ECO:0000313" key="3">
    <source>
        <dbReference type="Proteomes" id="UP001304515"/>
    </source>
</evidence>
<keyword evidence="3" id="KW-1185">Reference proteome</keyword>